<evidence type="ECO:0000259" key="13">
    <source>
        <dbReference type="Pfam" id="PF00056"/>
    </source>
</evidence>
<dbReference type="AlphaFoldDB" id="A0AAI8GD97"/>
<dbReference type="InterPro" id="IPR015955">
    <property type="entry name" value="Lactate_DH/Glyco_Ohase_4_C"/>
</dbReference>
<dbReference type="Pfam" id="PF00056">
    <property type="entry name" value="Ldh_1_N"/>
    <property type="match status" value="1"/>
</dbReference>
<dbReference type="Proteomes" id="UP000093740">
    <property type="component" value="Chromosome"/>
</dbReference>
<dbReference type="PANTHER" id="PTHR43128:SF16">
    <property type="entry name" value="L-LACTATE DEHYDROGENASE"/>
    <property type="match status" value="1"/>
</dbReference>
<reference evidence="15 16" key="1">
    <citation type="journal article" date="2015" name="Stand. Genomic Sci.">
        <title>Genome sequence of a native-feather degrading extremely thermophilic Eubacterium, Fervidobacterium islandicum AW-1.</title>
        <authorList>
            <person name="Lee Y.J."/>
            <person name="Jeong H."/>
            <person name="Park G.S."/>
            <person name="Kwak Y."/>
            <person name="Lee S.J."/>
            <person name="Lee S.J."/>
            <person name="Park M.K."/>
            <person name="Kim J.Y."/>
            <person name="Kang H.K."/>
            <person name="Shin J.H."/>
            <person name="Lee D.W."/>
        </authorList>
    </citation>
    <scope>NUCLEOTIDE SEQUENCE [LARGE SCALE GENOMIC DNA]</scope>
    <source>
        <strain evidence="15 16">AW-1</strain>
    </source>
</reference>
<evidence type="ECO:0000256" key="10">
    <source>
        <dbReference type="HAMAP-Rule" id="MF_00488"/>
    </source>
</evidence>
<evidence type="ECO:0000259" key="14">
    <source>
        <dbReference type="Pfam" id="PF02866"/>
    </source>
</evidence>
<dbReference type="NCBIfam" id="TIGR01771">
    <property type="entry name" value="L-LDH-NAD"/>
    <property type="match status" value="1"/>
</dbReference>
<dbReference type="EC" id="1.1.1.27" evidence="4 10"/>
<feature type="binding site" evidence="10">
    <location>
        <position position="231"/>
    </location>
    <ligand>
        <name>substrate</name>
    </ligand>
</feature>
<feature type="domain" description="Lactate/malate dehydrogenase N-terminal" evidence="13">
    <location>
        <begin position="1"/>
        <end position="139"/>
    </location>
</feature>
<feature type="modified residue" description="Phosphotyrosine" evidence="10">
    <location>
        <position position="222"/>
    </location>
</feature>
<evidence type="ECO:0000256" key="6">
    <source>
        <dbReference type="ARBA" id="ARBA00022533"/>
    </source>
</evidence>
<dbReference type="PROSITE" id="PS00064">
    <property type="entry name" value="L_LDH"/>
    <property type="match status" value="1"/>
</dbReference>
<evidence type="ECO:0000313" key="15">
    <source>
        <dbReference type="EMBL" id="AMW33045.1"/>
    </source>
</evidence>
<comment type="subunit">
    <text evidence="3 10">Homotetramer.</text>
</comment>
<feature type="active site" description="Proton acceptor" evidence="10 11">
    <location>
        <position position="172"/>
    </location>
</feature>
<keyword evidence="10" id="KW-0963">Cytoplasm</keyword>
<dbReference type="RefSeq" id="WP_033192031.1">
    <property type="nucleotide sequence ID" value="NZ_CP014334.2"/>
</dbReference>
<name>A0AAI8GD97_FERIS</name>
<dbReference type="GO" id="GO:0006096">
    <property type="term" value="P:glycolytic process"/>
    <property type="evidence" value="ECO:0007669"/>
    <property type="project" value="UniProtKB-UniRule"/>
</dbReference>
<keyword evidence="10" id="KW-0597">Phosphoprotein</keyword>
<dbReference type="InterPro" id="IPR011304">
    <property type="entry name" value="L-lactate_DH"/>
</dbReference>
<evidence type="ECO:0000256" key="7">
    <source>
        <dbReference type="ARBA" id="ARBA00023002"/>
    </source>
</evidence>
<feature type="domain" description="Lactate/malate dehydrogenase C-terminal" evidence="14">
    <location>
        <begin position="142"/>
        <end position="308"/>
    </location>
</feature>
<dbReference type="EMBL" id="CP014334">
    <property type="protein sequence ID" value="AMW33045.1"/>
    <property type="molecule type" value="Genomic_DNA"/>
</dbReference>
<evidence type="ECO:0000256" key="3">
    <source>
        <dbReference type="ARBA" id="ARBA00011881"/>
    </source>
</evidence>
<organism evidence="15 16">
    <name type="scientific">Fervidobacterium islandicum</name>
    <dbReference type="NCBI Taxonomy" id="2423"/>
    <lineage>
        <taxon>Bacteria</taxon>
        <taxon>Thermotogati</taxon>
        <taxon>Thermotogota</taxon>
        <taxon>Thermotogae</taxon>
        <taxon>Thermotogales</taxon>
        <taxon>Fervidobacteriaceae</taxon>
        <taxon>Fervidobacterium</taxon>
    </lineage>
</organism>
<feature type="binding site" evidence="10 12">
    <location>
        <position position="32"/>
    </location>
    <ligand>
        <name>NAD(+)</name>
        <dbReference type="ChEBI" id="CHEBI:57540"/>
    </ligand>
</feature>
<dbReference type="InterPro" id="IPR036291">
    <property type="entry name" value="NAD(P)-bd_dom_sf"/>
</dbReference>
<dbReference type="PANTHER" id="PTHR43128">
    <property type="entry name" value="L-2-HYDROXYCARBOXYLATE DEHYDROGENASE (NAD(P)(+))"/>
    <property type="match status" value="1"/>
</dbReference>
<dbReference type="Gene3D" id="3.90.110.10">
    <property type="entry name" value="Lactate dehydrogenase/glycoside hydrolase, family 4, C-terminal"/>
    <property type="match status" value="1"/>
</dbReference>
<evidence type="ECO:0000256" key="8">
    <source>
        <dbReference type="ARBA" id="ARBA00023027"/>
    </source>
</evidence>
<keyword evidence="7 10" id="KW-0560">Oxidoreductase</keyword>
<feature type="binding site" evidence="10">
    <location>
        <position position="140"/>
    </location>
    <ligand>
        <name>NAD(+)</name>
        <dbReference type="ChEBI" id="CHEBI:57540"/>
    </ligand>
</feature>
<evidence type="ECO:0000256" key="12">
    <source>
        <dbReference type="PIRSR" id="PIRSR000102-3"/>
    </source>
</evidence>
<dbReference type="GO" id="GO:0005737">
    <property type="term" value="C:cytoplasm"/>
    <property type="evidence" value="ECO:0007669"/>
    <property type="project" value="UniProtKB-SubCell"/>
</dbReference>
<feature type="binding site" evidence="10">
    <location>
        <position position="165"/>
    </location>
    <ligand>
        <name>beta-D-fructose 1,6-bisphosphate</name>
        <dbReference type="ChEBI" id="CHEBI:32966"/>
        <note>allosteric activator</note>
    </ligand>
</feature>
<evidence type="ECO:0000256" key="4">
    <source>
        <dbReference type="ARBA" id="ARBA00012967"/>
    </source>
</evidence>
<evidence type="ECO:0000256" key="11">
    <source>
        <dbReference type="PIRSR" id="PIRSR000102-1"/>
    </source>
</evidence>
<feature type="binding site" evidence="10">
    <location>
        <position position="11"/>
    </location>
    <ligand>
        <name>NAD(+)</name>
        <dbReference type="ChEBI" id="CHEBI:57540"/>
    </ligand>
</feature>
<keyword evidence="16" id="KW-1185">Reference proteome</keyword>
<feature type="binding site" evidence="10">
    <location>
        <position position="79"/>
    </location>
    <ligand>
        <name>substrate</name>
    </ligand>
</feature>
<feature type="binding site" evidence="10">
    <location>
        <position position="150"/>
    </location>
    <ligand>
        <name>beta-D-fructose 1,6-bisphosphate</name>
        <dbReference type="ChEBI" id="CHEBI:32966"/>
        <note>allosteric activator</note>
    </ligand>
</feature>
<accession>A0AAI8GD97</accession>
<protein>
    <recommendedName>
        <fullName evidence="5 10">L-lactate dehydrogenase</fullName>
        <shortName evidence="10">L-LDH</shortName>
        <ecNumber evidence="4 10">1.1.1.27</ecNumber>
    </recommendedName>
</protein>
<dbReference type="SUPFAM" id="SSF56327">
    <property type="entry name" value="LDH C-terminal domain-like"/>
    <property type="match status" value="1"/>
</dbReference>
<dbReference type="InterPro" id="IPR001557">
    <property type="entry name" value="L-lactate/malate_DH"/>
</dbReference>
<feature type="binding site" evidence="10">
    <location>
        <begin position="145"/>
        <end position="148"/>
    </location>
    <ligand>
        <name>substrate</name>
    </ligand>
</feature>
<evidence type="ECO:0000256" key="2">
    <source>
        <dbReference type="ARBA" id="ARBA00006054"/>
    </source>
</evidence>
<comment type="pathway">
    <text evidence="1 10">Fermentation; pyruvate fermentation to lactate; (S)-lactate from pyruvate: step 1/1.</text>
</comment>
<comment type="catalytic activity">
    <reaction evidence="9 10">
        <text>(S)-lactate + NAD(+) = pyruvate + NADH + H(+)</text>
        <dbReference type="Rhea" id="RHEA:23444"/>
        <dbReference type="ChEBI" id="CHEBI:15361"/>
        <dbReference type="ChEBI" id="CHEBI:15378"/>
        <dbReference type="ChEBI" id="CHEBI:16651"/>
        <dbReference type="ChEBI" id="CHEBI:57540"/>
        <dbReference type="ChEBI" id="CHEBI:57945"/>
        <dbReference type="EC" id="1.1.1.27"/>
    </reaction>
</comment>
<feature type="binding site" evidence="10">
    <location>
        <position position="37"/>
    </location>
    <ligand>
        <name>NAD(+)</name>
        <dbReference type="ChEBI" id="CHEBI:57540"/>
    </ligand>
</feature>
<dbReference type="Pfam" id="PF02866">
    <property type="entry name" value="Ldh_1_C"/>
    <property type="match status" value="1"/>
</dbReference>
<dbReference type="HAMAP" id="MF_00488">
    <property type="entry name" value="Lactate_dehydrog"/>
    <property type="match status" value="1"/>
</dbReference>
<sequence>MKVSIYGAGRVGVSVAFSLLHYSIVDKIVMVDIDKNRSIGEAMDLLHASGVFKYCNIYAGDPSDIIDSDFVVITAGRAQRPGETRLDLLIDNVKIIKSISEDIKKYAKDSIVINITNPVDVLTYLIWEFTEFDPRKIIGTGTTLDTLRLRTLLAQQCGVSSASIHAYIIGEHGDSEFMPLSSATIGGVLLRDYCADCDMKAEGSSTCLDFEKIVEEVRTAAYKIIEKKGATNLAIGAITAKLIDSIWKNEKRVWTPSVLIDDVYIGFPAVLGRNGVEKIVKLKLADEEQELLEHSKSVIRKAIEEIKKVLETKNSPLDRISGT</sequence>
<dbReference type="PRINTS" id="PR00086">
    <property type="entry name" value="LLDHDRGNASE"/>
</dbReference>
<dbReference type="Gene3D" id="3.40.50.720">
    <property type="entry name" value="NAD(P)-binding Rossmann-like Domain"/>
    <property type="match status" value="1"/>
</dbReference>
<evidence type="ECO:0000256" key="1">
    <source>
        <dbReference type="ARBA" id="ARBA00004843"/>
    </source>
</evidence>
<evidence type="ECO:0000256" key="9">
    <source>
        <dbReference type="ARBA" id="ARBA00049258"/>
    </source>
</evidence>
<keyword evidence="6 10" id="KW-0021">Allosteric enzyme</keyword>
<feature type="binding site" evidence="10">
    <location>
        <position position="85"/>
    </location>
    <ligand>
        <name>substrate</name>
    </ligand>
</feature>
<feature type="binding site" evidence="10 12">
    <location>
        <begin position="115"/>
        <end position="117"/>
    </location>
    <ligand>
        <name>NAD(+)</name>
        <dbReference type="ChEBI" id="CHEBI:57540"/>
    </ligand>
</feature>
<dbReference type="PIRSF" id="PIRSF000102">
    <property type="entry name" value="Lac_mal_DH"/>
    <property type="match status" value="1"/>
</dbReference>
<comment type="activity regulation">
    <text evidence="10">Allosterically activated by fructose 1,6-bisphosphate (FBP).</text>
</comment>
<dbReference type="KEGG" id="fia:NA23_07165"/>
<evidence type="ECO:0000256" key="5">
    <source>
        <dbReference type="ARBA" id="ARBA00016495"/>
    </source>
</evidence>
<comment type="similarity">
    <text evidence="2 10">Belongs to the LDH/MDH superfamily. LDH family.</text>
</comment>
<feature type="binding site" evidence="12">
    <location>
        <begin position="7"/>
        <end position="12"/>
    </location>
    <ligand>
        <name>NAD(+)</name>
        <dbReference type="ChEBI" id="CHEBI:57540"/>
    </ligand>
</feature>
<feature type="binding site" evidence="10">
    <location>
        <position position="98"/>
    </location>
    <ligand>
        <name>NAD(+)</name>
        <dbReference type="ChEBI" id="CHEBI:57540"/>
    </ligand>
</feature>
<dbReference type="InterPro" id="IPR001236">
    <property type="entry name" value="Lactate/malate_DH_N"/>
</dbReference>
<dbReference type="InterPro" id="IPR022383">
    <property type="entry name" value="Lactate/malate_DH_C"/>
</dbReference>
<dbReference type="SUPFAM" id="SSF51735">
    <property type="entry name" value="NAD(P)-binding Rossmann-fold domains"/>
    <property type="match status" value="1"/>
</dbReference>
<dbReference type="GO" id="GO:0006089">
    <property type="term" value="P:lactate metabolic process"/>
    <property type="evidence" value="ECO:0007669"/>
    <property type="project" value="TreeGrafter"/>
</dbReference>
<dbReference type="InterPro" id="IPR018177">
    <property type="entry name" value="L-lactate_DH_AS"/>
</dbReference>
<proteinExistence type="inferred from homology"/>
<feature type="binding site" evidence="12">
    <location>
        <position position="92"/>
    </location>
    <ligand>
        <name>NAD(+)</name>
        <dbReference type="ChEBI" id="CHEBI:57540"/>
    </ligand>
</feature>
<dbReference type="GO" id="GO:0004459">
    <property type="term" value="F:L-lactate dehydrogenase (NAD+) activity"/>
    <property type="evidence" value="ECO:0007669"/>
    <property type="project" value="UniProtKB-UniRule"/>
</dbReference>
<gene>
    <name evidence="10" type="primary">ldh</name>
    <name evidence="15" type="ORF">NA23_07165</name>
</gene>
<comment type="subcellular location">
    <subcellularLocation>
        <location evidence="10">Cytoplasm</location>
    </subcellularLocation>
</comment>
<feature type="binding site" evidence="10">
    <location>
        <begin position="117"/>
        <end position="120"/>
    </location>
    <ligand>
        <name>substrate</name>
    </ligand>
</feature>
<keyword evidence="8 10" id="KW-0520">NAD</keyword>
<evidence type="ECO:0000313" key="16">
    <source>
        <dbReference type="Proteomes" id="UP000093740"/>
    </source>
</evidence>
<comment type="function">
    <text evidence="10">Catalyzes the conversion of lactate to pyruvate.</text>
</comment>
<comment type="caution">
    <text evidence="10">Lacks conserved residue(s) required for the propagation of feature annotation.</text>
</comment>